<dbReference type="AlphaFoldDB" id="A0A2T5FYK8"/>
<name>A0A2T5FYK8_9SPHN</name>
<evidence type="ECO:0000259" key="4">
    <source>
        <dbReference type="SMART" id="SM00797"/>
    </source>
</evidence>
<dbReference type="InterPro" id="IPR029000">
    <property type="entry name" value="Cyclophilin-like_dom_sf"/>
</dbReference>
<keyword evidence="3" id="KW-0067">ATP-binding</keyword>
<dbReference type="InterPro" id="IPR052708">
    <property type="entry name" value="PxpC"/>
</dbReference>
<dbReference type="SMART" id="SM00797">
    <property type="entry name" value="AHS2"/>
    <property type="match status" value="1"/>
</dbReference>
<evidence type="ECO:0000313" key="6">
    <source>
        <dbReference type="Proteomes" id="UP000244162"/>
    </source>
</evidence>
<sequence length="335" mass="34431">MSRAVLIVEQAGALTTVQNGGRRGLLRYGVPASGPMDRAAFAIANAAIGNPPGSAAIEVSPGGLVLRCIEGAVGFALVGGGFSAAIDGRALNGWSAAMLTPGARLTIRAGEWGSWACLALAGALAAPLWLGSRATHAASGLGGGMIVAGARIEIEDAAPRENRLGPIAPFPEEQGAMRLVLGPQDRFFSPETIAALLTGTFRVTPACDRMGYRLKGPALPVAALLDMPSEALPRGAVQVAGHGDPTVLLADHQTTGGYPKIATLISADQDRFAQLRPGDPLTFHAIDADAAVALARKRHTALTRHIEMLAKGPVPLSERLARTNLVGGVVDALHP</sequence>
<proteinExistence type="predicted"/>
<accession>A0A2T5FYK8</accession>
<keyword evidence="1" id="KW-0547">Nucleotide-binding</keyword>
<dbReference type="PANTHER" id="PTHR43309:SF3">
    <property type="entry name" value="5-OXOPROLINASE SUBUNIT C"/>
    <property type="match status" value="1"/>
</dbReference>
<keyword evidence="6" id="KW-1185">Reference proteome</keyword>
<dbReference type="Pfam" id="PF02626">
    <property type="entry name" value="CT_A_B"/>
    <property type="match status" value="1"/>
</dbReference>
<gene>
    <name evidence="5" type="ORF">CLG96_09090</name>
</gene>
<protein>
    <submittedName>
        <fullName evidence="5">Allophanate hydrolase</fullName>
    </submittedName>
</protein>
<dbReference type="Proteomes" id="UP000244162">
    <property type="component" value="Unassembled WGS sequence"/>
</dbReference>
<feature type="domain" description="Carboxyltransferase" evidence="4">
    <location>
        <begin position="27"/>
        <end position="301"/>
    </location>
</feature>
<keyword evidence="2 5" id="KW-0378">Hydrolase</keyword>
<dbReference type="EMBL" id="NWBU01000007">
    <property type="protein sequence ID" value="PTQ11574.1"/>
    <property type="molecule type" value="Genomic_DNA"/>
</dbReference>
<dbReference type="InterPro" id="IPR003778">
    <property type="entry name" value="CT_A_B"/>
</dbReference>
<dbReference type="RefSeq" id="WP_107967567.1">
    <property type="nucleotide sequence ID" value="NZ_NWBU01000007.1"/>
</dbReference>
<evidence type="ECO:0000256" key="1">
    <source>
        <dbReference type="ARBA" id="ARBA00022741"/>
    </source>
</evidence>
<evidence type="ECO:0000256" key="2">
    <source>
        <dbReference type="ARBA" id="ARBA00022801"/>
    </source>
</evidence>
<dbReference type="GO" id="GO:0005524">
    <property type="term" value="F:ATP binding"/>
    <property type="evidence" value="ECO:0007669"/>
    <property type="project" value="UniProtKB-KW"/>
</dbReference>
<evidence type="ECO:0000313" key="5">
    <source>
        <dbReference type="EMBL" id="PTQ11574.1"/>
    </source>
</evidence>
<dbReference type="PANTHER" id="PTHR43309">
    <property type="entry name" value="5-OXOPROLINASE SUBUNIT C"/>
    <property type="match status" value="1"/>
</dbReference>
<dbReference type="SUPFAM" id="SSF50891">
    <property type="entry name" value="Cyclophilin-like"/>
    <property type="match status" value="1"/>
</dbReference>
<reference evidence="5 6" key="1">
    <citation type="submission" date="2017-09" db="EMBL/GenBank/DDBJ databases">
        <title>Sphingomonas panjinensis sp.nov., isolated from oil-contaminated soil.</title>
        <authorList>
            <person name="Wang L."/>
            <person name="Chen L."/>
        </authorList>
    </citation>
    <scope>NUCLEOTIDE SEQUENCE [LARGE SCALE GENOMIC DNA]</scope>
    <source>
        <strain evidence="5 6">FW-11</strain>
    </source>
</reference>
<evidence type="ECO:0000256" key="3">
    <source>
        <dbReference type="ARBA" id="ARBA00022840"/>
    </source>
</evidence>
<dbReference type="OrthoDB" id="9768696at2"/>
<dbReference type="GO" id="GO:0016787">
    <property type="term" value="F:hydrolase activity"/>
    <property type="evidence" value="ECO:0007669"/>
    <property type="project" value="UniProtKB-KW"/>
</dbReference>
<organism evidence="5 6">
    <name type="scientific">Sphingomonas oleivorans</name>
    <dbReference type="NCBI Taxonomy" id="1735121"/>
    <lineage>
        <taxon>Bacteria</taxon>
        <taxon>Pseudomonadati</taxon>
        <taxon>Pseudomonadota</taxon>
        <taxon>Alphaproteobacteria</taxon>
        <taxon>Sphingomonadales</taxon>
        <taxon>Sphingomonadaceae</taxon>
        <taxon>Sphingomonas</taxon>
    </lineage>
</organism>
<comment type="caution">
    <text evidence="5">The sequence shown here is derived from an EMBL/GenBank/DDBJ whole genome shotgun (WGS) entry which is preliminary data.</text>
</comment>
<dbReference type="Gene3D" id="2.40.100.10">
    <property type="entry name" value="Cyclophilin-like"/>
    <property type="match status" value="1"/>
</dbReference>